<dbReference type="PANTHER" id="PTHR43284">
    <property type="entry name" value="ASPARAGINE SYNTHETASE (GLUTAMINE-HYDROLYZING)"/>
    <property type="match status" value="1"/>
</dbReference>
<protein>
    <recommendedName>
        <fullName evidence="3">asparagine synthase (glutamine-hydrolyzing)</fullName>
        <ecNumber evidence="3">6.3.5.4</ecNumber>
    </recommendedName>
</protein>
<evidence type="ECO:0000259" key="9">
    <source>
        <dbReference type="PROSITE" id="PS51278"/>
    </source>
</evidence>
<dbReference type="InterPro" id="IPR014729">
    <property type="entry name" value="Rossmann-like_a/b/a_fold"/>
</dbReference>
<accession>A0ABW2Y6T0</accession>
<dbReference type="InterPro" id="IPR001962">
    <property type="entry name" value="Asn_synthase"/>
</dbReference>
<comment type="similarity">
    <text evidence="2">Belongs to the asparagine synthetase family.</text>
</comment>
<dbReference type="InterPro" id="IPR017932">
    <property type="entry name" value="GATase_2_dom"/>
</dbReference>
<keyword evidence="5" id="KW-0067">ATP-binding</keyword>
<dbReference type="EC" id="6.3.5.4" evidence="3"/>
<organism evidence="10 11">
    <name type="scientific">Alloscardovia venturai</name>
    <dbReference type="NCBI Taxonomy" id="1769421"/>
    <lineage>
        <taxon>Bacteria</taxon>
        <taxon>Bacillati</taxon>
        <taxon>Actinomycetota</taxon>
        <taxon>Actinomycetes</taxon>
        <taxon>Bifidobacteriales</taxon>
        <taxon>Bifidobacteriaceae</taxon>
        <taxon>Alloscardovia</taxon>
    </lineage>
</organism>
<dbReference type="SUPFAM" id="SSF52402">
    <property type="entry name" value="Adenine nucleotide alpha hydrolases-like"/>
    <property type="match status" value="1"/>
</dbReference>
<dbReference type="EMBL" id="JBHTHQ010000021">
    <property type="protein sequence ID" value="MFD0705461.1"/>
    <property type="molecule type" value="Genomic_DNA"/>
</dbReference>
<dbReference type="NCBIfam" id="TIGR01536">
    <property type="entry name" value="asn_synth_AEB"/>
    <property type="match status" value="1"/>
</dbReference>
<comment type="pathway">
    <text evidence="1">Amino-acid biosynthesis; L-asparagine biosynthesis; L-asparagine from L-aspartate (L-Gln route): step 1/1.</text>
</comment>
<keyword evidence="6" id="KW-0028">Amino-acid biosynthesis</keyword>
<dbReference type="Gene3D" id="3.60.20.10">
    <property type="entry name" value="Glutamine Phosphoribosylpyrophosphate, subunit 1, domain 1"/>
    <property type="match status" value="1"/>
</dbReference>
<keyword evidence="6" id="KW-0061">Asparagine biosynthesis</keyword>
<feature type="domain" description="Glutamine amidotransferase type-2" evidence="9">
    <location>
        <begin position="2"/>
        <end position="213"/>
    </location>
</feature>
<name>A0ABW2Y6T0_9BIFI</name>
<dbReference type="Pfam" id="PF00733">
    <property type="entry name" value="Asn_synthase"/>
    <property type="match status" value="1"/>
</dbReference>
<dbReference type="SUPFAM" id="SSF56235">
    <property type="entry name" value="N-terminal nucleophile aminohydrolases (Ntn hydrolases)"/>
    <property type="match status" value="1"/>
</dbReference>
<evidence type="ECO:0000256" key="1">
    <source>
        <dbReference type="ARBA" id="ARBA00005187"/>
    </source>
</evidence>
<comment type="caution">
    <text evidence="10">The sequence shown here is derived from an EMBL/GenBank/DDBJ whole genome shotgun (WGS) entry which is preliminary data.</text>
</comment>
<dbReference type="Proteomes" id="UP001597036">
    <property type="component" value="Unassembled WGS sequence"/>
</dbReference>
<gene>
    <name evidence="10" type="primary">asnB</name>
    <name evidence="10" type="ORF">ACFQY8_06865</name>
</gene>
<evidence type="ECO:0000256" key="7">
    <source>
        <dbReference type="ARBA" id="ARBA00022962"/>
    </source>
</evidence>
<dbReference type="InterPro" id="IPR033738">
    <property type="entry name" value="AsnB_N"/>
</dbReference>
<dbReference type="Pfam" id="PF13537">
    <property type="entry name" value="GATase_7"/>
    <property type="match status" value="1"/>
</dbReference>
<evidence type="ECO:0000256" key="5">
    <source>
        <dbReference type="ARBA" id="ARBA00022840"/>
    </source>
</evidence>
<dbReference type="RefSeq" id="WP_377939147.1">
    <property type="nucleotide sequence ID" value="NZ_JBHTHQ010000021.1"/>
</dbReference>
<dbReference type="InterPro" id="IPR051786">
    <property type="entry name" value="ASN_synthetase/amidase"/>
</dbReference>
<comment type="catalytic activity">
    <reaction evidence="8">
        <text>L-aspartate + L-glutamine + ATP + H2O = L-asparagine + L-glutamate + AMP + diphosphate + H(+)</text>
        <dbReference type="Rhea" id="RHEA:12228"/>
        <dbReference type="ChEBI" id="CHEBI:15377"/>
        <dbReference type="ChEBI" id="CHEBI:15378"/>
        <dbReference type="ChEBI" id="CHEBI:29985"/>
        <dbReference type="ChEBI" id="CHEBI:29991"/>
        <dbReference type="ChEBI" id="CHEBI:30616"/>
        <dbReference type="ChEBI" id="CHEBI:33019"/>
        <dbReference type="ChEBI" id="CHEBI:58048"/>
        <dbReference type="ChEBI" id="CHEBI:58359"/>
        <dbReference type="ChEBI" id="CHEBI:456215"/>
        <dbReference type="EC" id="6.3.5.4"/>
    </reaction>
</comment>
<dbReference type="Gene3D" id="3.40.50.620">
    <property type="entry name" value="HUPs"/>
    <property type="match status" value="1"/>
</dbReference>
<dbReference type="InterPro" id="IPR006426">
    <property type="entry name" value="Asn_synth_AEB"/>
</dbReference>
<sequence length="617" mass="70517">MCGIVGFITPSLDDKYTALKAMMDTIIHRGPSSEGSFIDDTAALGFRRLSIIDLEGGSQPIYNEDHSLVITFNGEIYNFRTLKDELEKAGHTFTTHADTEVILHGYEQWGKDVVKRLRGMFAFVIWDMKSQTLFGARDHFGIKPFYYAKLEDGGLIYGSEIKSFLPNPLFKKELNHRALRPFLEFQYSALDEETFFKGVYRLKEGHCFTYHNGSMTIEEYWDSSFQESDEKLEDVIDSIDKAVCESIKTHRIADVEVGSFLSSGVDSSYVAAVLKPDKTYSVGFDKTYNEAVYAEQLTDKLGIHHESRIISGDEAFDAFPAIQYFLDEPDANPSCVPLYFLAQLAAREVRVVMSGEGADEMFGGYADYGPWTTSGAVISLANALSKLPKGTKQGIVKLLKKMPNFKGKLHLERTLEEPRNFFVGQAKIFDEAEASDLVTDKFKDAPSVSDILNPIFDKTEGLSHIKQMQYNDFHHFMAKDILLKADKMAMAHSLELRVPFLDRKVMEVAQKVPTPYLVHGKTSKYAMREAAARHLPEGWFNRPKMGFPTPIKSWLETEKYYKHVRGLFEEDFVTEFFDQPAILKLLDDTYTQKANNRRKVWTIFSFLTWYKEYFIKR</sequence>
<evidence type="ECO:0000256" key="2">
    <source>
        <dbReference type="ARBA" id="ARBA00005752"/>
    </source>
</evidence>
<dbReference type="GO" id="GO:0004066">
    <property type="term" value="F:asparagine synthase (glutamine-hydrolyzing) activity"/>
    <property type="evidence" value="ECO:0007669"/>
    <property type="project" value="UniProtKB-EC"/>
</dbReference>
<dbReference type="PIRSF" id="PIRSF001589">
    <property type="entry name" value="Asn_synthetase_glu-h"/>
    <property type="match status" value="1"/>
</dbReference>
<evidence type="ECO:0000313" key="10">
    <source>
        <dbReference type="EMBL" id="MFD0705461.1"/>
    </source>
</evidence>
<evidence type="ECO:0000256" key="6">
    <source>
        <dbReference type="ARBA" id="ARBA00022888"/>
    </source>
</evidence>
<evidence type="ECO:0000256" key="4">
    <source>
        <dbReference type="ARBA" id="ARBA00022741"/>
    </source>
</evidence>
<keyword evidence="11" id="KW-1185">Reference proteome</keyword>
<dbReference type="CDD" id="cd00712">
    <property type="entry name" value="AsnB"/>
    <property type="match status" value="1"/>
</dbReference>
<proteinExistence type="inferred from homology"/>
<dbReference type="InterPro" id="IPR029055">
    <property type="entry name" value="Ntn_hydrolases_N"/>
</dbReference>
<dbReference type="PROSITE" id="PS51278">
    <property type="entry name" value="GATASE_TYPE_2"/>
    <property type="match status" value="1"/>
</dbReference>
<keyword evidence="4" id="KW-0547">Nucleotide-binding</keyword>
<dbReference type="PANTHER" id="PTHR43284:SF1">
    <property type="entry name" value="ASPARAGINE SYNTHETASE"/>
    <property type="match status" value="1"/>
</dbReference>
<keyword evidence="7" id="KW-0315">Glutamine amidotransferase</keyword>
<evidence type="ECO:0000256" key="3">
    <source>
        <dbReference type="ARBA" id="ARBA00012737"/>
    </source>
</evidence>
<dbReference type="CDD" id="cd01991">
    <property type="entry name" value="Asn_synthase_B_C"/>
    <property type="match status" value="1"/>
</dbReference>
<evidence type="ECO:0000313" key="11">
    <source>
        <dbReference type="Proteomes" id="UP001597036"/>
    </source>
</evidence>
<evidence type="ECO:0000256" key="8">
    <source>
        <dbReference type="ARBA" id="ARBA00048741"/>
    </source>
</evidence>
<keyword evidence="10" id="KW-0436">Ligase</keyword>
<reference evidence="11" key="1">
    <citation type="journal article" date="2019" name="Int. J. Syst. Evol. Microbiol.">
        <title>The Global Catalogue of Microorganisms (GCM) 10K type strain sequencing project: providing services to taxonomists for standard genome sequencing and annotation.</title>
        <authorList>
            <consortium name="The Broad Institute Genomics Platform"/>
            <consortium name="The Broad Institute Genome Sequencing Center for Infectious Disease"/>
            <person name="Wu L."/>
            <person name="Ma J."/>
        </authorList>
    </citation>
    <scope>NUCLEOTIDE SEQUENCE [LARGE SCALE GENOMIC DNA]</scope>
    <source>
        <strain evidence="11">CCM 8604</strain>
    </source>
</reference>